<protein>
    <submittedName>
        <fullName evidence="1">Class I SAM-dependent methyltransferase</fullName>
    </submittedName>
</protein>
<dbReference type="SUPFAM" id="SSF53335">
    <property type="entry name" value="S-adenosyl-L-methionine-dependent methyltransferases"/>
    <property type="match status" value="1"/>
</dbReference>
<dbReference type="GO" id="GO:0008168">
    <property type="term" value="F:methyltransferase activity"/>
    <property type="evidence" value="ECO:0007669"/>
    <property type="project" value="UniProtKB-KW"/>
</dbReference>
<keyword evidence="1" id="KW-0808">Transferase</keyword>
<dbReference type="Proteomes" id="UP000501812">
    <property type="component" value="Chromosome"/>
</dbReference>
<dbReference type="KEGG" id="luo:HHL09_03955"/>
<organism evidence="1 2">
    <name type="scientific">Luteolibacter luteus</name>
    <dbReference type="NCBI Taxonomy" id="2728835"/>
    <lineage>
        <taxon>Bacteria</taxon>
        <taxon>Pseudomonadati</taxon>
        <taxon>Verrucomicrobiota</taxon>
        <taxon>Verrucomicrobiia</taxon>
        <taxon>Verrucomicrobiales</taxon>
        <taxon>Verrucomicrobiaceae</taxon>
        <taxon>Luteolibacter</taxon>
    </lineage>
</organism>
<dbReference type="RefSeq" id="WP_169453188.1">
    <property type="nucleotide sequence ID" value="NZ_CP051774.1"/>
</dbReference>
<dbReference type="Gene3D" id="3.40.50.150">
    <property type="entry name" value="Vaccinia Virus protein VP39"/>
    <property type="match status" value="1"/>
</dbReference>
<gene>
    <name evidence="1" type="ORF">HHL09_03955</name>
</gene>
<proteinExistence type="predicted"/>
<keyword evidence="2" id="KW-1185">Reference proteome</keyword>
<reference evidence="1 2" key="1">
    <citation type="submission" date="2020-04" db="EMBL/GenBank/DDBJ databases">
        <title>Luteolibacter sp. G-1-1-1 isolated from soil.</title>
        <authorList>
            <person name="Dahal R.H."/>
        </authorList>
    </citation>
    <scope>NUCLEOTIDE SEQUENCE [LARGE SCALE GENOMIC DNA]</scope>
    <source>
        <strain evidence="1 2">G-1-1-1</strain>
    </source>
</reference>
<name>A0A858RDT8_9BACT</name>
<dbReference type="InterPro" id="IPR029063">
    <property type="entry name" value="SAM-dependent_MTases_sf"/>
</dbReference>
<dbReference type="GO" id="GO:0032259">
    <property type="term" value="P:methylation"/>
    <property type="evidence" value="ECO:0007669"/>
    <property type="project" value="UniProtKB-KW"/>
</dbReference>
<dbReference type="EMBL" id="CP051774">
    <property type="protein sequence ID" value="QJE94967.1"/>
    <property type="molecule type" value="Genomic_DNA"/>
</dbReference>
<accession>A0A858RDT8</accession>
<dbReference type="AlphaFoldDB" id="A0A858RDT8"/>
<evidence type="ECO:0000313" key="1">
    <source>
        <dbReference type="EMBL" id="QJE94967.1"/>
    </source>
</evidence>
<keyword evidence="1" id="KW-0489">Methyltransferase</keyword>
<sequence>MLRVVEPEIIDQLPPDHPDVIRSRRDLKVINFLMGNERWITRKIAEFPSARNKGVLEIGAGEGTLLDRLAKKYPDIPLTACDLAPRPPGLQGQIKWDQRDVFESLSSSPGGILAANLFLHHFEYEELERFRPHMEKFDVICINEPYRTQQTLMDAKFMLPFVGRATKHDMIVSIKAGFLPGELPERLGLDSSRWKLSEETSWRGGLRVLACRA</sequence>
<evidence type="ECO:0000313" key="2">
    <source>
        <dbReference type="Proteomes" id="UP000501812"/>
    </source>
</evidence>